<dbReference type="InterPro" id="IPR004568">
    <property type="entry name" value="Ppantetheine-prot_Trfase_dom"/>
</dbReference>
<dbReference type="STRING" id="48003.BLA55_02710"/>
<dbReference type="OrthoDB" id="389495at2"/>
<dbReference type="GO" id="GO:0000287">
    <property type="term" value="F:magnesium ion binding"/>
    <property type="evidence" value="ECO:0007669"/>
    <property type="project" value="InterPro"/>
</dbReference>
<dbReference type="RefSeq" id="WP_073372558.1">
    <property type="nucleotide sequence ID" value="NZ_CP017813.1"/>
</dbReference>
<dbReference type="NCBIfam" id="TIGR00556">
    <property type="entry name" value="pantethn_trn"/>
    <property type="match status" value="1"/>
</dbReference>
<name>A0A1L4FSF2_9BACT</name>
<dbReference type="EMBL" id="CP017813">
    <property type="protein sequence ID" value="APJ38555.1"/>
    <property type="molecule type" value="Genomic_DNA"/>
</dbReference>
<dbReference type="InterPro" id="IPR037143">
    <property type="entry name" value="4-PPantetheinyl_Trfase_dom_sf"/>
</dbReference>
<evidence type="ECO:0000259" key="4">
    <source>
        <dbReference type="Pfam" id="PF01648"/>
    </source>
</evidence>
<evidence type="ECO:0000256" key="1">
    <source>
        <dbReference type="ARBA" id="ARBA00022679"/>
    </source>
</evidence>
<dbReference type="GO" id="GO:0006633">
    <property type="term" value="P:fatty acid biosynthetic process"/>
    <property type="evidence" value="ECO:0007669"/>
    <property type="project" value="InterPro"/>
</dbReference>
<dbReference type="KEGG" id="mpul:BLA55_02710"/>
<dbReference type="InterPro" id="IPR008278">
    <property type="entry name" value="4-PPantetheinyl_Trfase_dom"/>
</dbReference>
<accession>A0A1L4FSF2</accession>
<organism evidence="5 6">
    <name type="scientific">Mycoplasmopsis pullorum</name>
    <dbReference type="NCBI Taxonomy" id="48003"/>
    <lineage>
        <taxon>Bacteria</taxon>
        <taxon>Bacillati</taxon>
        <taxon>Mycoplasmatota</taxon>
        <taxon>Mycoplasmoidales</taxon>
        <taxon>Metamycoplasmataceae</taxon>
        <taxon>Mycoplasmopsis</taxon>
    </lineage>
</organism>
<gene>
    <name evidence="5" type="ORF">BLA55_02710</name>
</gene>
<dbReference type="GO" id="GO:0008897">
    <property type="term" value="F:holo-[acyl-carrier-protein] synthase activity"/>
    <property type="evidence" value="ECO:0007669"/>
    <property type="project" value="InterPro"/>
</dbReference>
<protein>
    <recommendedName>
        <fullName evidence="4">4'-phosphopantetheinyl transferase domain-containing protein</fullName>
    </recommendedName>
</protein>
<evidence type="ECO:0000313" key="6">
    <source>
        <dbReference type="Proteomes" id="UP000184322"/>
    </source>
</evidence>
<feature type="domain" description="4'-phosphopantetheinyl transferase" evidence="4">
    <location>
        <begin position="2"/>
        <end position="80"/>
    </location>
</feature>
<keyword evidence="3" id="KW-0460">Magnesium</keyword>
<proteinExistence type="predicted"/>
<keyword evidence="6" id="KW-1185">Reference proteome</keyword>
<evidence type="ECO:0000256" key="3">
    <source>
        <dbReference type="ARBA" id="ARBA00022842"/>
    </source>
</evidence>
<evidence type="ECO:0000256" key="2">
    <source>
        <dbReference type="ARBA" id="ARBA00022723"/>
    </source>
</evidence>
<dbReference type="AlphaFoldDB" id="A0A1L4FSF2"/>
<dbReference type="Pfam" id="PF01648">
    <property type="entry name" value="ACPS"/>
    <property type="match status" value="1"/>
</dbReference>
<dbReference type="Proteomes" id="UP000184322">
    <property type="component" value="Chromosome"/>
</dbReference>
<keyword evidence="1" id="KW-0808">Transferase</keyword>
<dbReference type="Gene3D" id="3.90.470.20">
    <property type="entry name" value="4'-phosphopantetheinyl transferase domain"/>
    <property type="match status" value="1"/>
</dbReference>
<sequence length="101" mass="11968">MIGVDLAKISRFANLTDAFIQRFLHLEEYEIYQNITNEKQKQIFLAKIWAIKEAIFKSDNSYSHFDQVKLDITDKGVKHPNFWISISHEEDFLVAFVMKKE</sequence>
<keyword evidence="2" id="KW-0479">Metal-binding</keyword>
<dbReference type="SUPFAM" id="SSF56214">
    <property type="entry name" value="4'-phosphopantetheinyl transferase"/>
    <property type="match status" value="1"/>
</dbReference>
<reference evidence="6" key="1">
    <citation type="submission" date="2016-10" db="EMBL/GenBank/DDBJ databases">
        <authorList>
            <person name="Beylefeld A."/>
            <person name="Abolnik C."/>
        </authorList>
    </citation>
    <scope>NUCLEOTIDE SEQUENCE [LARGE SCALE GENOMIC DNA]</scope>
    <source>
        <strain evidence="6">B359_6</strain>
    </source>
</reference>
<evidence type="ECO:0000313" key="5">
    <source>
        <dbReference type="EMBL" id="APJ38555.1"/>
    </source>
</evidence>